<accession>A0AAU8IQ98</accession>
<dbReference type="Gene3D" id="1.10.1660.10">
    <property type="match status" value="1"/>
</dbReference>
<evidence type="ECO:0000313" key="4">
    <source>
        <dbReference type="EMBL" id="XCJ70608.1"/>
    </source>
</evidence>
<keyword evidence="2" id="KW-0175">Coiled coil</keyword>
<keyword evidence="1" id="KW-0238">DNA-binding</keyword>
<dbReference type="Pfam" id="PF13411">
    <property type="entry name" value="MerR_1"/>
    <property type="match status" value="1"/>
</dbReference>
<evidence type="ECO:0000259" key="3">
    <source>
        <dbReference type="PROSITE" id="PS50937"/>
    </source>
</evidence>
<dbReference type="KEGG" id="stac:ABII15_11745"/>
<dbReference type="GO" id="GO:0003677">
    <property type="term" value="F:DNA binding"/>
    <property type="evidence" value="ECO:0007669"/>
    <property type="project" value="UniProtKB-KW"/>
</dbReference>
<dbReference type="InterPro" id="IPR000551">
    <property type="entry name" value="MerR-type_HTH_dom"/>
</dbReference>
<dbReference type="CDD" id="cd00592">
    <property type="entry name" value="HTH_MerR-like"/>
    <property type="match status" value="1"/>
</dbReference>
<proteinExistence type="predicted"/>
<reference evidence="4" key="1">
    <citation type="submission" date="2024-06" db="EMBL/GenBank/DDBJ databases">
        <title>Streptomyces sp. strain HUAS MG91 genome sequences.</title>
        <authorList>
            <person name="Mo P."/>
        </authorList>
    </citation>
    <scope>NUCLEOTIDE SEQUENCE</scope>
    <source>
        <strain evidence="4">HUAS MG91</strain>
    </source>
</reference>
<dbReference type="EMBL" id="CP159534">
    <property type="protein sequence ID" value="XCJ70608.1"/>
    <property type="molecule type" value="Genomic_DNA"/>
</dbReference>
<dbReference type="PANTHER" id="PTHR30204:SF93">
    <property type="entry name" value="HTH MERR-TYPE DOMAIN-CONTAINING PROTEIN"/>
    <property type="match status" value="1"/>
</dbReference>
<dbReference type="InterPro" id="IPR047057">
    <property type="entry name" value="MerR_fam"/>
</dbReference>
<dbReference type="SUPFAM" id="SSF46955">
    <property type="entry name" value="Putative DNA-binding domain"/>
    <property type="match status" value="1"/>
</dbReference>
<dbReference type="SMART" id="SM00422">
    <property type="entry name" value="HTH_MERR"/>
    <property type="match status" value="1"/>
</dbReference>
<feature type="domain" description="HTH merR-type" evidence="3">
    <location>
        <begin position="1"/>
        <end position="69"/>
    </location>
</feature>
<protein>
    <submittedName>
        <fullName evidence="4">MerR family transcriptional regulator</fullName>
    </submittedName>
</protein>
<dbReference type="InterPro" id="IPR009061">
    <property type="entry name" value="DNA-bd_dom_put_sf"/>
</dbReference>
<evidence type="ECO:0000256" key="1">
    <source>
        <dbReference type="ARBA" id="ARBA00023125"/>
    </source>
</evidence>
<dbReference type="RefSeq" id="WP_353942246.1">
    <property type="nucleotide sequence ID" value="NZ_CP159534.1"/>
</dbReference>
<dbReference type="GO" id="GO:0003700">
    <property type="term" value="F:DNA-binding transcription factor activity"/>
    <property type="evidence" value="ECO:0007669"/>
    <property type="project" value="InterPro"/>
</dbReference>
<dbReference type="AlphaFoldDB" id="A0AAU8IQ98"/>
<gene>
    <name evidence="4" type="ORF">ABII15_11745</name>
</gene>
<evidence type="ECO:0000256" key="2">
    <source>
        <dbReference type="SAM" id="Coils"/>
    </source>
</evidence>
<name>A0AAU8IQ98_9ACTN</name>
<organism evidence="4">
    <name type="scientific">Streptomyces tabacisoli</name>
    <dbReference type="NCBI Taxonomy" id="3156398"/>
    <lineage>
        <taxon>Bacteria</taxon>
        <taxon>Bacillati</taxon>
        <taxon>Actinomycetota</taxon>
        <taxon>Actinomycetes</taxon>
        <taxon>Kitasatosporales</taxon>
        <taxon>Streptomycetaceae</taxon>
        <taxon>Streptomyces</taxon>
    </lineage>
</organism>
<dbReference type="PANTHER" id="PTHR30204">
    <property type="entry name" value="REDOX-CYCLING DRUG-SENSING TRANSCRIPTIONAL ACTIVATOR SOXR"/>
    <property type="match status" value="1"/>
</dbReference>
<dbReference type="PROSITE" id="PS50937">
    <property type="entry name" value="HTH_MERR_2"/>
    <property type="match status" value="1"/>
</dbReference>
<feature type="coiled-coil region" evidence="2">
    <location>
        <begin position="79"/>
        <end position="110"/>
    </location>
</feature>
<sequence>MRIGELARVVGVTTRAIRHYHHLGLLPEPERLGNGYREYALRHAVELARIRRLTELGLGLAEVRDVLAEDAGRDLVEVLAELDDDLARQEAALRERRLRLRALLDDAERQGGLPAGSPLSPELAAFFAGLGDVDLDSPMAAKDREVLALVDATAPPEARARLMAVLVPALTAPGALDAVREVYALLDALADAGRDDPRVAEAARALLGCLPEDLPTPEGIEQHALLDAFLADFSPAQAEAVRLAMRMAEEER</sequence>